<dbReference type="EMBL" id="JBHUDG010000044">
    <property type="protein sequence ID" value="MFD1631246.1"/>
    <property type="molecule type" value="Genomic_DNA"/>
</dbReference>
<sequence length="398" mass="43110">MKKSLLLSMITLLLSPLAVFPQSTPNVQALPFTMGNVSGTTLPSSIVSHRFGTTTGSIPTTRTIAPGNGDLPISSTSNSGGWSAEGANGIGLLASGSNAAGAIVIAINTTGKADIDVSWTCTTVLQQTSRDNSIALQYRIGNSGNFIDLGDASHVYTSQGKTEGITSAQNFTFRLPATCNNNSNVQLRWIYWESNGSTGSRDRIAVGKINIQHETTLPVNFTSFIANKTGNTVSFNFSTASESNNDFFTIERSKDGNSFTSIITVPTTGTSMDKQIYTATDFSPLSGINYYRLKQTDKNSDFSYFPEIRFINIFTDLQNIIRVYPNPVIGEIKLDIPENGNNILMDLVTMDGKKVIGKQGSVIEIEDYLNQHLSSLNSGIYILKINGNKNYSTKLIKQ</sequence>
<evidence type="ECO:0000259" key="2">
    <source>
        <dbReference type="Pfam" id="PF18962"/>
    </source>
</evidence>
<dbReference type="RefSeq" id="WP_379663615.1">
    <property type="nucleotide sequence ID" value="NZ_JBHUDG010000044.1"/>
</dbReference>
<accession>A0ABW4IEP6</accession>
<keyword evidence="1" id="KW-0732">Signal</keyword>
<feature type="chain" id="PRO_5047423061" evidence="1">
    <location>
        <begin position="22"/>
        <end position="398"/>
    </location>
</feature>
<dbReference type="InterPro" id="IPR026444">
    <property type="entry name" value="Secre_tail"/>
</dbReference>
<keyword evidence="4" id="KW-1185">Reference proteome</keyword>
<proteinExistence type="predicted"/>
<evidence type="ECO:0000313" key="3">
    <source>
        <dbReference type="EMBL" id="MFD1631246.1"/>
    </source>
</evidence>
<dbReference type="Proteomes" id="UP001597118">
    <property type="component" value="Unassembled WGS sequence"/>
</dbReference>
<feature type="signal peptide" evidence="1">
    <location>
        <begin position="1"/>
        <end position="21"/>
    </location>
</feature>
<gene>
    <name evidence="3" type="ORF">ACFSAH_15320</name>
</gene>
<organism evidence="3 4">
    <name type="scientific">Pseudopedobacter beijingensis</name>
    <dbReference type="NCBI Taxonomy" id="1207056"/>
    <lineage>
        <taxon>Bacteria</taxon>
        <taxon>Pseudomonadati</taxon>
        <taxon>Bacteroidota</taxon>
        <taxon>Sphingobacteriia</taxon>
        <taxon>Sphingobacteriales</taxon>
        <taxon>Sphingobacteriaceae</taxon>
        <taxon>Pseudopedobacter</taxon>
    </lineage>
</organism>
<evidence type="ECO:0000313" key="4">
    <source>
        <dbReference type="Proteomes" id="UP001597118"/>
    </source>
</evidence>
<reference evidence="4" key="1">
    <citation type="journal article" date="2019" name="Int. J. Syst. Evol. Microbiol.">
        <title>The Global Catalogue of Microorganisms (GCM) 10K type strain sequencing project: providing services to taxonomists for standard genome sequencing and annotation.</title>
        <authorList>
            <consortium name="The Broad Institute Genomics Platform"/>
            <consortium name="The Broad Institute Genome Sequencing Center for Infectious Disease"/>
            <person name="Wu L."/>
            <person name="Ma J."/>
        </authorList>
    </citation>
    <scope>NUCLEOTIDE SEQUENCE [LARGE SCALE GENOMIC DNA]</scope>
    <source>
        <strain evidence="4">CCUG 53762</strain>
    </source>
</reference>
<dbReference type="NCBIfam" id="TIGR04183">
    <property type="entry name" value="Por_Secre_tail"/>
    <property type="match status" value="1"/>
</dbReference>
<evidence type="ECO:0000256" key="1">
    <source>
        <dbReference type="SAM" id="SignalP"/>
    </source>
</evidence>
<feature type="domain" description="Secretion system C-terminal sorting" evidence="2">
    <location>
        <begin position="323"/>
        <end position="396"/>
    </location>
</feature>
<dbReference type="Pfam" id="PF18962">
    <property type="entry name" value="Por_Secre_tail"/>
    <property type="match status" value="1"/>
</dbReference>
<name>A0ABW4IEP6_9SPHI</name>
<comment type="caution">
    <text evidence="3">The sequence shown here is derived from an EMBL/GenBank/DDBJ whole genome shotgun (WGS) entry which is preliminary data.</text>
</comment>
<protein>
    <submittedName>
        <fullName evidence="3">T9SS type A sorting domain-containing protein</fullName>
    </submittedName>
</protein>